<feature type="compositionally biased region" description="Pro residues" evidence="1">
    <location>
        <begin position="7"/>
        <end position="19"/>
    </location>
</feature>
<organism evidence="3 4">
    <name type="scientific">Kribbella pratensis</name>
    <dbReference type="NCBI Taxonomy" id="2512112"/>
    <lineage>
        <taxon>Bacteria</taxon>
        <taxon>Bacillati</taxon>
        <taxon>Actinomycetota</taxon>
        <taxon>Actinomycetes</taxon>
        <taxon>Propionibacteriales</taxon>
        <taxon>Kribbellaceae</taxon>
        <taxon>Kribbella</taxon>
    </lineage>
</organism>
<reference evidence="3 4" key="1">
    <citation type="submission" date="2019-03" db="EMBL/GenBank/DDBJ databases">
        <title>Genomic Encyclopedia of Type Strains, Phase III (KMG-III): the genomes of soil and plant-associated and newly described type strains.</title>
        <authorList>
            <person name="Whitman W."/>
        </authorList>
    </citation>
    <scope>NUCLEOTIDE SEQUENCE [LARGE SCALE GENOMIC DNA]</scope>
    <source>
        <strain evidence="3 4">VKM Ac-2573</strain>
    </source>
</reference>
<evidence type="ECO:0000256" key="1">
    <source>
        <dbReference type="SAM" id="MobiDB-lite"/>
    </source>
</evidence>
<keyword evidence="2" id="KW-0812">Transmembrane</keyword>
<gene>
    <name evidence="3" type="ORF">EV653_0571</name>
</gene>
<evidence type="ECO:0000256" key="2">
    <source>
        <dbReference type="SAM" id="Phobius"/>
    </source>
</evidence>
<feature type="transmembrane region" description="Helical" evidence="2">
    <location>
        <begin position="92"/>
        <end position="111"/>
    </location>
</feature>
<keyword evidence="2" id="KW-1133">Transmembrane helix</keyword>
<protein>
    <submittedName>
        <fullName evidence="3">Uncharacterized protein</fullName>
    </submittedName>
</protein>
<evidence type="ECO:0000313" key="3">
    <source>
        <dbReference type="EMBL" id="TDW75440.1"/>
    </source>
</evidence>
<comment type="caution">
    <text evidence="3">The sequence shown here is derived from an EMBL/GenBank/DDBJ whole genome shotgun (WGS) entry which is preliminary data.</text>
</comment>
<dbReference type="AlphaFoldDB" id="A0A4R8CGG4"/>
<evidence type="ECO:0000313" key="4">
    <source>
        <dbReference type="Proteomes" id="UP000295146"/>
    </source>
</evidence>
<dbReference type="EMBL" id="SODP01000001">
    <property type="protein sequence ID" value="TDW75440.1"/>
    <property type="molecule type" value="Genomic_DNA"/>
</dbReference>
<dbReference type="Proteomes" id="UP000295146">
    <property type="component" value="Unassembled WGS sequence"/>
</dbReference>
<feature type="region of interest" description="Disordered" evidence="1">
    <location>
        <begin position="1"/>
        <end position="53"/>
    </location>
</feature>
<feature type="transmembrane region" description="Helical" evidence="2">
    <location>
        <begin position="68"/>
        <end position="86"/>
    </location>
</feature>
<keyword evidence="4" id="KW-1185">Reference proteome</keyword>
<proteinExistence type="predicted"/>
<keyword evidence="2" id="KW-0472">Membrane</keyword>
<name>A0A4R8CGG4_9ACTN</name>
<sequence>MSDVNPSRPPSHTGPPNPAPSSRGEAPSRSAPSGSPVPPARVAPRGRPVDPPAWTVKARPVVDVSSRILCLVIGGALLVAGLVGLFTGVGQGPLITVLAAGLLLVIMPSIVDRIRRMKLGEFEVHLVRQIAATARRSADTLRALGMEKQLDAYATIYTELRGPELKAVRGEILDRIVQRVANASAVEKFDKDEVRDLFFTGSPIVRVLALGLTEGDLSLLDSEVLHEAISRSLTGNEQYHALKIVRNGWGRLGPEERTRLLTAIETDRQIGAGPDRKAVAQQIRELAGSSRIG</sequence>
<accession>A0A4R8CGG4</accession>